<sequence>MIQSEQKVVMRAIALCFKRFLKTEEALIYTNLERTQFAKKCAEAGIVKNASGYYSREQLDNMMGREEI</sequence>
<dbReference type="AlphaFoldDB" id="A0A3E1NGN9"/>
<dbReference type="RefSeq" id="WP_116848302.1">
    <property type="nucleotide sequence ID" value="NZ_QTJU01000006.1"/>
</dbReference>
<accession>A0A3E1NGN9</accession>
<name>A0A3E1NGN9_9BACT</name>
<gene>
    <name evidence="1" type="ORF">DXN05_16055</name>
</gene>
<comment type="caution">
    <text evidence="1">The sequence shown here is derived from an EMBL/GenBank/DDBJ whole genome shotgun (WGS) entry which is preliminary data.</text>
</comment>
<keyword evidence="2" id="KW-1185">Reference proteome</keyword>
<protein>
    <submittedName>
        <fullName evidence="1">Uncharacterized protein</fullName>
    </submittedName>
</protein>
<dbReference type="EMBL" id="QTJU01000006">
    <property type="protein sequence ID" value="RFM26994.1"/>
    <property type="molecule type" value="Genomic_DNA"/>
</dbReference>
<proteinExistence type="predicted"/>
<dbReference type="OrthoDB" id="678477at2"/>
<dbReference type="Proteomes" id="UP000261284">
    <property type="component" value="Unassembled WGS sequence"/>
</dbReference>
<evidence type="ECO:0000313" key="2">
    <source>
        <dbReference type="Proteomes" id="UP000261284"/>
    </source>
</evidence>
<reference evidence="1 2" key="1">
    <citation type="submission" date="2018-08" db="EMBL/GenBank/DDBJ databases">
        <title>Chitinophagaceae sp. K23C18032701, a novel bacterium isolated from forest soil.</title>
        <authorList>
            <person name="Wang C."/>
        </authorList>
    </citation>
    <scope>NUCLEOTIDE SEQUENCE [LARGE SCALE GENOMIC DNA]</scope>
    <source>
        <strain evidence="1 2">K23C18032701</strain>
    </source>
</reference>
<organism evidence="1 2">
    <name type="scientific">Deminuibacter soli</name>
    <dbReference type="NCBI Taxonomy" id="2291815"/>
    <lineage>
        <taxon>Bacteria</taxon>
        <taxon>Pseudomonadati</taxon>
        <taxon>Bacteroidota</taxon>
        <taxon>Chitinophagia</taxon>
        <taxon>Chitinophagales</taxon>
        <taxon>Chitinophagaceae</taxon>
        <taxon>Deminuibacter</taxon>
    </lineage>
</organism>
<evidence type="ECO:0000313" key="1">
    <source>
        <dbReference type="EMBL" id="RFM26994.1"/>
    </source>
</evidence>